<dbReference type="AlphaFoldDB" id="A0A409VWL0"/>
<proteinExistence type="predicted"/>
<comment type="caution">
    <text evidence="1">The sequence shown here is derived from an EMBL/GenBank/DDBJ whole genome shotgun (WGS) entry which is preliminary data.</text>
</comment>
<accession>A0A409VWL0</accession>
<organism evidence="1 2">
    <name type="scientific">Gymnopilus dilepis</name>
    <dbReference type="NCBI Taxonomy" id="231916"/>
    <lineage>
        <taxon>Eukaryota</taxon>
        <taxon>Fungi</taxon>
        <taxon>Dikarya</taxon>
        <taxon>Basidiomycota</taxon>
        <taxon>Agaricomycotina</taxon>
        <taxon>Agaricomycetes</taxon>
        <taxon>Agaricomycetidae</taxon>
        <taxon>Agaricales</taxon>
        <taxon>Agaricineae</taxon>
        <taxon>Hymenogastraceae</taxon>
        <taxon>Gymnopilus</taxon>
    </lineage>
</organism>
<dbReference type="OrthoDB" id="2322999at2759"/>
<reference evidence="1 2" key="1">
    <citation type="journal article" date="2018" name="Evol. Lett.">
        <title>Horizontal gene cluster transfer increased hallucinogenic mushroom diversity.</title>
        <authorList>
            <person name="Reynolds H.T."/>
            <person name="Vijayakumar V."/>
            <person name="Gluck-Thaler E."/>
            <person name="Korotkin H.B."/>
            <person name="Matheny P.B."/>
            <person name="Slot J.C."/>
        </authorList>
    </citation>
    <scope>NUCLEOTIDE SEQUENCE [LARGE SCALE GENOMIC DNA]</scope>
    <source>
        <strain evidence="1 2">SRW20</strain>
    </source>
</reference>
<dbReference type="Proteomes" id="UP000284706">
    <property type="component" value="Unassembled WGS sequence"/>
</dbReference>
<evidence type="ECO:0000313" key="1">
    <source>
        <dbReference type="EMBL" id="PPQ70654.1"/>
    </source>
</evidence>
<sequence length="414" mass="45696">MFDITHYNRLPSISTASTTLHTALASSNLTLDALLTQLRPLFTSAEHKGKYGVWLLHHHFDLEEGERMVKRGAVTQPSRERSGRIVAERWGAGGEELEHAYYDSDADSEEGAYSDGLPPPPPAEFIRQFQAITGAYGIDCLGICCPPSQAEIETLHASGGYMYMETCDAEGRRHVLTPVPVGDANLLRGESVFKTTWSMADDAGFGDLYNRLPSISTATATLHAKLASTNLTLDVLLSRLRPLFCSDEYRGKYGIWLVHHHFNLEEGERMVKSGAVTQPTRDRSEKIVAERWSAGEDELEHAYYDADKKPDDLPPPPPAEFIRQFQEITGAYGIDSLGICYPPSQEDLKTLHNGYMFMETCLEGRKHVLTPISVGDASLDGASVIKTTWSMSDDAGFGECLCSCFVPVHGMEVS</sequence>
<evidence type="ECO:0000313" key="2">
    <source>
        <dbReference type="Proteomes" id="UP000284706"/>
    </source>
</evidence>
<name>A0A409VWL0_9AGAR</name>
<gene>
    <name evidence="1" type="ORF">CVT26_010076</name>
</gene>
<dbReference type="EMBL" id="NHYE01005533">
    <property type="protein sequence ID" value="PPQ70654.1"/>
    <property type="molecule type" value="Genomic_DNA"/>
</dbReference>
<protein>
    <submittedName>
        <fullName evidence="1">Uncharacterized protein</fullName>
    </submittedName>
</protein>
<dbReference type="InParanoid" id="A0A409VWL0"/>
<dbReference type="STRING" id="231916.A0A409VWL0"/>
<keyword evidence="2" id="KW-1185">Reference proteome</keyword>